<evidence type="ECO:0000313" key="3">
    <source>
        <dbReference type="EMBL" id="CAL1168048.1"/>
    </source>
</evidence>
<dbReference type="Proteomes" id="UP001152797">
    <property type="component" value="Unassembled WGS sequence"/>
</dbReference>
<protein>
    <submittedName>
        <fullName evidence="2">Uncharacterized protein</fullName>
    </submittedName>
</protein>
<feature type="compositionally biased region" description="Low complexity" evidence="1">
    <location>
        <begin position="14"/>
        <end position="25"/>
    </location>
</feature>
<evidence type="ECO:0000313" key="2">
    <source>
        <dbReference type="EMBL" id="CAI4014673.1"/>
    </source>
</evidence>
<feature type="compositionally biased region" description="Pro residues" evidence="1">
    <location>
        <begin position="547"/>
        <end position="559"/>
    </location>
</feature>
<name>A0A9P1DTS2_9DINO</name>
<dbReference type="EMBL" id="CAMXCT030006479">
    <property type="protein sequence ID" value="CAL4801985.1"/>
    <property type="molecule type" value="Genomic_DNA"/>
</dbReference>
<evidence type="ECO:0000256" key="1">
    <source>
        <dbReference type="SAM" id="MobiDB-lite"/>
    </source>
</evidence>
<keyword evidence="4" id="KW-1185">Reference proteome</keyword>
<reference evidence="3" key="2">
    <citation type="submission" date="2024-04" db="EMBL/GenBank/DDBJ databases">
        <authorList>
            <person name="Chen Y."/>
            <person name="Shah S."/>
            <person name="Dougan E. K."/>
            <person name="Thang M."/>
            <person name="Chan C."/>
        </authorList>
    </citation>
    <scope>NUCLEOTIDE SEQUENCE [LARGE SCALE GENOMIC DNA]</scope>
</reference>
<dbReference type="EMBL" id="CAMXCT020006479">
    <property type="protein sequence ID" value="CAL1168048.1"/>
    <property type="molecule type" value="Genomic_DNA"/>
</dbReference>
<feature type="region of interest" description="Disordered" evidence="1">
    <location>
        <begin position="1"/>
        <end position="26"/>
    </location>
</feature>
<gene>
    <name evidence="2" type="ORF">C1SCF055_LOCUS39561</name>
</gene>
<sequence length="642" mass="66264">MPEGAPGVPEEALGMTEGNTGMTEGAPDMSEGAPGVLERVPDEMTAVPPPASSGMEILELAQKLSECTTKIGKVIEDLGLTFDEFNNGRLELQKGFQELSTQIKGTNHCITTMTAGVAFQAGEVTKLLKAFDRWANTSRWALAGSQTVETNIQGVQGEVEKQAKKLEASMNSGFESLSGHIQELVKLLREQPQGMAIPGAIPVSEGATETETPLTPGAIGAPAVGAPVMGTPGSTGRAGSTSSGGVPLPGTGSISSGGLPLPGSEFQYKKATKLDRPKSKMAAAKADAANLGPENSTVLDSTGAGMGDVAGPPAGAEVGDGTVPLADGSVPPGGTMPEGTPGDVNAPFPPVPPVITPPGDVNAAEVLAVSTELARKISECSNRLANVSEELAITMEHFTQGRVEMKKGFEELSVQIQNQATCITTMTSGVSFQAGETTKLLKAFDWWAATGRWALTGNQSVEANIQGVQSEVEKQTKKLETNLSRGFDSIGRHLREMVKLLEERAQNAAAPDAVGDAGTPLTPGTVSAPGTTGPAGTANPGGSTSPGPAPAPAVPPPPAEPVSLFMAFCPEQPNGPRPNTPLPITKPCQRVGIVTRDAGTGVQRTLSPTAYRPEQTSGITSIWAPQGLGMIRDGNSQFRRIY</sequence>
<organism evidence="2">
    <name type="scientific">Cladocopium goreaui</name>
    <dbReference type="NCBI Taxonomy" id="2562237"/>
    <lineage>
        <taxon>Eukaryota</taxon>
        <taxon>Sar</taxon>
        <taxon>Alveolata</taxon>
        <taxon>Dinophyceae</taxon>
        <taxon>Suessiales</taxon>
        <taxon>Symbiodiniaceae</taxon>
        <taxon>Cladocopium</taxon>
    </lineage>
</organism>
<dbReference type="Gene3D" id="1.10.287.950">
    <property type="entry name" value="Methyl-accepting chemotaxis protein"/>
    <property type="match status" value="1"/>
</dbReference>
<feature type="compositionally biased region" description="Low complexity" evidence="1">
    <location>
        <begin position="522"/>
        <end position="546"/>
    </location>
</feature>
<accession>A0A9P1DTS2</accession>
<dbReference type="AlphaFoldDB" id="A0A9P1DTS2"/>
<reference evidence="2" key="1">
    <citation type="submission" date="2022-10" db="EMBL/GenBank/DDBJ databases">
        <authorList>
            <person name="Chen Y."/>
            <person name="Dougan E. K."/>
            <person name="Chan C."/>
            <person name="Rhodes N."/>
            <person name="Thang M."/>
        </authorList>
    </citation>
    <scope>NUCLEOTIDE SEQUENCE</scope>
</reference>
<comment type="caution">
    <text evidence="2">The sequence shown here is derived from an EMBL/GenBank/DDBJ whole genome shotgun (WGS) entry which is preliminary data.</text>
</comment>
<proteinExistence type="predicted"/>
<feature type="region of interest" description="Disordered" evidence="1">
    <location>
        <begin position="509"/>
        <end position="559"/>
    </location>
</feature>
<dbReference type="EMBL" id="CAMXCT010006479">
    <property type="protein sequence ID" value="CAI4014673.1"/>
    <property type="molecule type" value="Genomic_DNA"/>
</dbReference>
<evidence type="ECO:0000313" key="4">
    <source>
        <dbReference type="Proteomes" id="UP001152797"/>
    </source>
</evidence>